<keyword evidence="2" id="KW-0812">Transmembrane</keyword>
<organism evidence="4 5">
    <name type="scientific">Pseudonocardia zijingensis</name>
    <dbReference type="NCBI Taxonomy" id="153376"/>
    <lineage>
        <taxon>Bacteria</taxon>
        <taxon>Bacillati</taxon>
        <taxon>Actinomycetota</taxon>
        <taxon>Actinomycetes</taxon>
        <taxon>Pseudonocardiales</taxon>
        <taxon>Pseudonocardiaceae</taxon>
        <taxon>Pseudonocardia</taxon>
    </lineage>
</organism>
<protein>
    <submittedName>
        <fullName evidence="4">VWA domain-containing protein</fullName>
    </submittedName>
</protein>
<evidence type="ECO:0000259" key="3">
    <source>
        <dbReference type="PROSITE" id="PS50234"/>
    </source>
</evidence>
<dbReference type="PROSITE" id="PS50234">
    <property type="entry name" value="VWFA"/>
    <property type="match status" value="1"/>
</dbReference>
<dbReference type="Pfam" id="PF13519">
    <property type="entry name" value="VWA_2"/>
    <property type="match status" value="1"/>
</dbReference>
<dbReference type="InterPro" id="IPR036465">
    <property type="entry name" value="vWFA_dom_sf"/>
</dbReference>
<keyword evidence="2" id="KW-0472">Membrane</keyword>
<evidence type="ECO:0000313" key="5">
    <source>
        <dbReference type="Proteomes" id="UP001499967"/>
    </source>
</evidence>
<keyword evidence="5" id="KW-1185">Reference proteome</keyword>
<evidence type="ECO:0000313" key="4">
    <source>
        <dbReference type="EMBL" id="GAA0901470.1"/>
    </source>
</evidence>
<gene>
    <name evidence="4" type="ORF">GCM10009559_68130</name>
</gene>
<accession>A0ABP3YQR6</accession>
<dbReference type="SUPFAM" id="SSF53300">
    <property type="entry name" value="vWA-like"/>
    <property type="match status" value="1"/>
</dbReference>
<feature type="domain" description="VWFA" evidence="3">
    <location>
        <begin position="76"/>
        <end position="262"/>
    </location>
</feature>
<evidence type="ECO:0000256" key="2">
    <source>
        <dbReference type="SAM" id="Phobius"/>
    </source>
</evidence>
<name>A0ABP3YQR6_9PSEU</name>
<dbReference type="PANTHER" id="PTHR10579:SF177">
    <property type="entry name" value="CALCIUM-ACTIVATED CHLORIDE CHANNEL REGULATOR 4-LIKE PROTEIN"/>
    <property type="match status" value="1"/>
</dbReference>
<dbReference type="Gene3D" id="3.40.50.410">
    <property type="entry name" value="von Willebrand factor, type A domain"/>
    <property type="match status" value="1"/>
</dbReference>
<feature type="compositionally biased region" description="Pro residues" evidence="1">
    <location>
        <begin position="600"/>
        <end position="614"/>
    </location>
</feature>
<dbReference type="InterPro" id="IPR051266">
    <property type="entry name" value="CLCR"/>
</dbReference>
<dbReference type="EMBL" id="BAAAHP010000231">
    <property type="protein sequence ID" value="GAA0901470.1"/>
    <property type="molecule type" value="Genomic_DNA"/>
</dbReference>
<dbReference type="Proteomes" id="UP001499967">
    <property type="component" value="Unassembled WGS sequence"/>
</dbReference>
<feature type="region of interest" description="Disordered" evidence="1">
    <location>
        <begin position="594"/>
        <end position="621"/>
    </location>
</feature>
<sequence length="661" mass="68108">MVFPDPELPRRTISRVRSVPLGVTGRASHRRDRMRDSAVVSSPLLTRLLCALGALLGVVVAPAVAHAQEPGAEFAPTMVVLDASGSMTGTDPAGGTKMDAARSAVHAFLDAAPDAAPVGLAAYGTSTGNSDAERAQGCQDVSVVSPVGPLDRDRIGAAVDGLTPRGYTPIGRALQVAAQELPQEGPRSIVLVSDGVDTCAPPPPCEVVRTLAGQGVDLVVHAVGFGVDGEARAELSCIAQATGGTYTDAPDASALQRVLPRVTGSALRNYQPAGSPITGAPAVAEAPVAAPGQHLDTIGQREQRHYAVDVPEGATAYFSATVSFPRVPGVDILDDFNSLQLRTYGEAGEDCHEFESEQASDSSAGQALTVATTWTGATEPDTGSESGDRCRGAGPYTFALTWDRVSAGVPERLPVELLVAVEPAATDPGPAAVLPAPEFAEPQGPPQPVVGGGSFNVAAALDGSGTYTDTVQRGEFVFYRVALDWGQGLAYRVRLGETPGRGLANLSPVSTTVYAPSREEIDNDFTSYNGSEQVLPANDPALTTAPVRYLNRTADDLDVRTQSMAGTYYIAVHVGPTREDPDAAAPVPIRLDVTVAGDPEPGPRYDPSAPPPAADAPVAPEAQAAPTSTVVSPAGWVAAGAAAVVVLGLVVAVVVRRRRDA</sequence>
<dbReference type="SMART" id="SM00327">
    <property type="entry name" value="VWA"/>
    <property type="match status" value="1"/>
</dbReference>
<keyword evidence="2" id="KW-1133">Transmembrane helix</keyword>
<proteinExistence type="predicted"/>
<dbReference type="PANTHER" id="PTHR10579">
    <property type="entry name" value="CALCIUM-ACTIVATED CHLORIDE CHANNEL REGULATOR"/>
    <property type="match status" value="1"/>
</dbReference>
<comment type="caution">
    <text evidence="4">The sequence shown here is derived from an EMBL/GenBank/DDBJ whole genome shotgun (WGS) entry which is preliminary data.</text>
</comment>
<dbReference type="InterPro" id="IPR002035">
    <property type="entry name" value="VWF_A"/>
</dbReference>
<evidence type="ECO:0000256" key="1">
    <source>
        <dbReference type="SAM" id="MobiDB-lite"/>
    </source>
</evidence>
<feature type="transmembrane region" description="Helical" evidence="2">
    <location>
        <begin position="634"/>
        <end position="655"/>
    </location>
</feature>
<reference evidence="5" key="1">
    <citation type="journal article" date="2019" name="Int. J. Syst. Evol. Microbiol.">
        <title>The Global Catalogue of Microorganisms (GCM) 10K type strain sequencing project: providing services to taxonomists for standard genome sequencing and annotation.</title>
        <authorList>
            <consortium name="The Broad Institute Genomics Platform"/>
            <consortium name="The Broad Institute Genome Sequencing Center for Infectious Disease"/>
            <person name="Wu L."/>
            <person name="Ma J."/>
        </authorList>
    </citation>
    <scope>NUCLEOTIDE SEQUENCE [LARGE SCALE GENOMIC DNA]</scope>
    <source>
        <strain evidence="5">JCM 11117</strain>
    </source>
</reference>